<name>A0ABD1GKX7_SALDI</name>
<organism evidence="2 3">
    <name type="scientific">Salvia divinorum</name>
    <name type="common">Maria pastora</name>
    <name type="synonym">Diviner's sage</name>
    <dbReference type="NCBI Taxonomy" id="28513"/>
    <lineage>
        <taxon>Eukaryota</taxon>
        <taxon>Viridiplantae</taxon>
        <taxon>Streptophyta</taxon>
        <taxon>Embryophyta</taxon>
        <taxon>Tracheophyta</taxon>
        <taxon>Spermatophyta</taxon>
        <taxon>Magnoliopsida</taxon>
        <taxon>eudicotyledons</taxon>
        <taxon>Gunneridae</taxon>
        <taxon>Pentapetalae</taxon>
        <taxon>asterids</taxon>
        <taxon>lamiids</taxon>
        <taxon>Lamiales</taxon>
        <taxon>Lamiaceae</taxon>
        <taxon>Nepetoideae</taxon>
        <taxon>Mentheae</taxon>
        <taxon>Salviinae</taxon>
        <taxon>Salvia</taxon>
        <taxon>Salvia subgen. Calosphace</taxon>
    </lineage>
</organism>
<evidence type="ECO:0000256" key="1">
    <source>
        <dbReference type="SAM" id="MobiDB-lite"/>
    </source>
</evidence>
<feature type="region of interest" description="Disordered" evidence="1">
    <location>
        <begin position="104"/>
        <end position="138"/>
    </location>
</feature>
<accession>A0ABD1GKX7</accession>
<dbReference type="Proteomes" id="UP001567538">
    <property type="component" value="Unassembled WGS sequence"/>
</dbReference>
<dbReference type="AlphaFoldDB" id="A0ABD1GKX7"/>
<evidence type="ECO:0000313" key="2">
    <source>
        <dbReference type="EMBL" id="KAL1544782.1"/>
    </source>
</evidence>
<dbReference type="EMBL" id="JBEAFC010000008">
    <property type="protein sequence ID" value="KAL1544782.1"/>
    <property type="molecule type" value="Genomic_DNA"/>
</dbReference>
<reference evidence="2 3" key="1">
    <citation type="submission" date="2024-06" db="EMBL/GenBank/DDBJ databases">
        <title>A chromosome level genome sequence of Diviner's sage (Salvia divinorum).</title>
        <authorList>
            <person name="Ford S.A."/>
            <person name="Ro D.-K."/>
            <person name="Ness R.W."/>
            <person name="Phillips M.A."/>
        </authorList>
    </citation>
    <scope>NUCLEOTIDE SEQUENCE [LARGE SCALE GENOMIC DNA]</scope>
    <source>
        <strain evidence="2">SAF-2024a</strain>
        <tissue evidence="2">Leaf</tissue>
    </source>
</reference>
<proteinExistence type="predicted"/>
<keyword evidence="3" id="KW-1185">Reference proteome</keyword>
<gene>
    <name evidence="2" type="ORF">AAHA92_21587</name>
</gene>
<comment type="caution">
    <text evidence="2">The sequence shown here is derived from an EMBL/GenBank/DDBJ whole genome shotgun (WGS) entry which is preliminary data.</text>
</comment>
<sequence>MSSLSPLQPRCRHCLPRPFQFLQLPVIDIIYNFNLYELLHRSLGIETIDVLTPKTNAREEKWKSMKAAKDENLDHESIENQSVASDCTTLKSVESFNKNNFNKKTRYSFDSMDDSVGRQSSYSSHGFGRKDSIESNES</sequence>
<protein>
    <submittedName>
        <fullName evidence="2">Cingulin-like isoform X1</fullName>
    </submittedName>
</protein>
<feature type="compositionally biased region" description="Basic and acidic residues" evidence="1">
    <location>
        <begin position="128"/>
        <end position="138"/>
    </location>
</feature>
<evidence type="ECO:0000313" key="3">
    <source>
        <dbReference type="Proteomes" id="UP001567538"/>
    </source>
</evidence>